<protein>
    <submittedName>
        <fullName evidence="2">Uncharacterized protein</fullName>
    </submittedName>
</protein>
<keyword evidence="3" id="KW-1185">Reference proteome</keyword>
<comment type="caution">
    <text evidence="2">The sequence shown here is derived from an EMBL/GenBank/DDBJ whole genome shotgun (WGS) entry which is preliminary data.</text>
</comment>
<reference evidence="2" key="1">
    <citation type="submission" date="2023-05" db="EMBL/GenBank/DDBJ databases">
        <title>Nepenthes gracilis genome sequencing.</title>
        <authorList>
            <person name="Fukushima K."/>
        </authorList>
    </citation>
    <scope>NUCLEOTIDE SEQUENCE</scope>
    <source>
        <strain evidence="2">SING2019-196</strain>
    </source>
</reference>
<evidence type="ECO:0000313" key="3">
    <source>
        <dbReference type="Proteomes" id="UP001279734"/>
    </source>
</evidence>
<feature type="region of interest" description="Disordered" evidence="1">
    <location>
        <begin position="1"/>
        <end position="110"/>
    </location>
</feature>
<dbReference type="EMBL" id="BSYO01000010">
    <property type="protein sequence ID" value="GMH10647.1"/>
    <property type="molecule type" value="Genomic_DNA"/>
</dbReference>
<feature type="compositionally biased region" description="Basic residues" evidence="1">
    <location>
        <begin position="21"/>
        <end position="31"/>
    </location>
</feature>
<proteinExistence type="predicted"/>
<dbReference type="Proteomes" id="UP001279734">
    <property type="component" value="Unassembled WGS sequence"/>
</dbReference>
<accession>A0AAD3XMU6</accession>
<dbReference type="AlphaFoldDB" id="A0AAD3XMU6"/>
<evidence type="ECO:0000313" key="2">
    <source>
        <dbReference type="EMBL" id="GMH10647.1"/>
    </source>
</evidence>
<gene>
    <name evidence="2" type="ORF">Nepgr_012488</name>
</gene>
<name>A0AAD3XMU6_NEPGR</name>
<organism evidence="2 3">
    <name type="scientific">Nepenthes gracilis</name>
    <name type="common">Slender pitcher plant</name>
    <dbReference type="NCBI Taxonomy" id="150966"/>
    <lineage>
        <taxon>Eukaryota</taxon>
        <taxon>Viridiplantae</taxon>
        <taxon>Streptophyta</taxon>
        <taxon>Embryophyta</taxon>
        <taxon>Tracheophyta</taxon>
        <taxon>Spermatophyta</taxon>
        <taxon>Magnoliopsida</taxon>
        <taxon>eudicotyledons</taxon>
        <taxon>Gunneridae</taxon>
        <taxon>Pentapetalae</taxon>
        <taxon>Caryophyllales</taxon>
        <taxon>Nepenthaceae</taxon>
        <taxon>Nepenthes</taxon>
    </lineage>
</organism>
<evidence type="ECO:0000256" key="1">
    <source>
        <dbReference type="SAM" id="MobiDB-lite"/>
    </source>
</evidence>
<sequence>MVDPCHLAPVKTGERSGQGKTRAKAHRRRNPREKGEFLSLDRSSCHDEVVGSMAIGSSYDGVPADQPGEIDSKDQSKPPSPEGILNSENGSRVDEGPLFFPGSLQRSTSGHSLDVASSVIQRDDSSLSDDVQCGLYETRPSGVMKGPCDESQIVKGPIAAEPGWPPLLERNYCSQASSGPAPILSFSEIVVRNLNLDDLPIDNVLPMPISNEDRLDAIGNHSKAHEIFFSGGSAHCSSPDVQSHLATGYSMALSDATGFMARKISGDIPLPDGAMGALRVDQPQLLAASVSSGPPDAHLLGTSAACRLSALLLRSCAVLDISWRWSWLRHLSLAFYGGPWSCPEVGCRSYAR</sequence>